<evidence type="ECO:0000256" key="2">
    <source>
        <dbReference type="ARBA" id="ARBA00005834"/>
    </source>
</evidence>
<accession>A0A1X9IFX4</accession>
<evidence type="ECO:0000256" key="8">
    <source>
        <dbReference type="SAM" id="SignalP"/>
    </source>
</evidence>
<comment type="similarity">
    <text evidence="2 6">Belongs to the leptin family.</text>
</comment>
<evidence type="ECO:0000256" key="6">
    <source>
        <dbReference type="PIRNR" id="PIRNR001837"/>
    </source>
</evidence>
<dbReference type="InterPro" id="IPR009079">
    <property type="entry name" value="4_helix_cytokine-like_core"/>
</dbReference>
<evidence type="ECO:0000256" key="3">
    <source>
        <dbReference type="ARBA" id="ARBA00021421"/>
    </source>
</evidence>
<proteinExistence type="evidence at transcript level"/>
<dbReference type="Gene3D" id="1.20.1250.10">
    <property type="match status" value="1"/>
</dbReference>
<feature type="signal peptide" evidence="8">
    <location>
        <begin position="1"/>
        <end position="21"/>
    </location>
</feature>
<protein>
    <recommendedName>
        <fullName evidence="3 6">Leptin</fullName>
    </recommendedName>
    <alternativeName>
        <fullName evidence="5 6">Obesity factor</fullName>
    </alternativeName>
</protein>
<feature type="disulfide bond" evidence="7">
    <location>
        <begin position="119"/>
        <end position="169"/>
    </location>
</feature>
<dbReference type="PIRSF" id="PIRSF001837">
    <property type="entry name" value="Leptin"/>
    <property type="match status" value="1"/>
</dbReference>
<keyword evidence="7" id="KW-1015">Disulfide bond</keyword>
<dbReference type="GO" id="GO:0005576">
    <property type="term" value="C:extracellular region"/>
    <property type="evidence" value="ECO:0007669"/>
    <property type="project" value="UniProtKB-SubCell"/>
</dbReference>
<gene>
    <name evidence="9" type="primary">lep</name>
</gene>
<keyword evidence="4 6" id="KW-0964">Secreted</keyword>
<dbReference type="PRINTS" id="PR00495">
    <property type="entry name" value="LEPTIN"/>
</dbReference>
<dbReference type="InterPro" id="IPR000065">
    <property type="entry name" value="Leptin"/>
</dbReference>
<keyword evidence="8" id="KW-0732">Signal</keyword>
<feature type="chain" id="PRO_5012010636" description="Leptin" evidence="8">
    <location>
        <begin position="22"/>
        <end position="169"/>
    </location>
</feature>
<evidence type="ECO:0000256" key="5">
    <source>
        <dbReference type="ARBA" id="ARBA00030981"/>
    </source>
</evidence>
<sequence length="169" mass="19331">MRYPGWPFLGFLWMWIPAFDCRPIKIDRLRTDAKNLTRTIIARLQDHPCQFLLPMNLKVSGLDFIPGEQPLDSLDSVDETLEIFHAIISSLPLDNMEQILSDIENLRSLLQTLSSLLGCTTRKTLSSDTLGNLTEEYAKSPYTMEKVALDRFQKSLHNIVKHLEHATSC</sequence>
<dbReference type="SUPFAM" id="SSF47266">
    <property type="entry name" value="4-helical cytokines"/>
    <property type="match status" value="1"/>
</dbReference>
<dbReference type="AlphaFoldDB" id="A0A1X9IFX4"/>
<evidence type="ECO:0000256" key="4">
    <source>
        <dbReference type="ARBA" id="ARBA00022525"/>
    </source>
</evidence>
<evidence type="ECO:0000256" key="7">
    <source>
        <dbReference type="PIRSR" id="PIRSR001837-1"/>
    </source>
</evidence>
<comment type="subcellular location">
    <subcellularLocation>
        <location evidence="1 6">Secreted</location>
    </subcellularLocation>
</comment>
<dbReference type="PANTHER" id="PTHR11724:SF1">
    <property type="entry name" value="LEPTIN"/>
    <property type="match status" value="1"/>
</dbReference>
<dbReference type="EMBL" id="KX241573">
    <property type="protein sequence ID" value="AOY07959.1"/>
    <property type="molecule type" value="mRNA"/>
</dbReference>
<dbReference type="GO" id="GO:0005179">
    <property type="term" value="F:hormone activity"/>
    <property type="evidence" value="ECO:0007669"/>
    <property type="project" value="InterPro"/>
</dbReference>
<dbReference type="PANTHER" id="PTHR11724">
    <property type="entry name" value="LEPTIN"/>
    <property type="match status" value="1"/>
</dbReference>
<reference evidence="9" key="1">
    <citation type="submission" date="2016-05" db="EMBL/GenBank/DDBJ databases">
        <title>Cloning, characterization and expression analysis of leptin from Andrias davidianus.</title>
        <authorList>
            <person name="Tian H.-F."/>
            <person name="Xiao H.-B."/>
            <person name="Meng Y."/>
            <person name="Hu Q.-M."/>
        </authorList>
    </citation>
    <scope>NUCLEOTIDE SEQUENCE</scope>
</reference>
<name>A0A1X9IFX4_ANDDA</name>
<evidence type="ECO:0000256" key="1">
    <source>
        <dbReference type="ARBA" id="ARBA00004613"/>
    </source>
</evidence>
<organism evidence="9">
    <name type="scientific">Andrias davidianus</name>
    <name type="common">Chinese giant salamander</name>
    <name type="synonym">Sieboldia davidiana</name>
    <dbReference type="NCBI Taxonomy" id="141262"/>
    <lineage>
        <taxon>Eukaryota</taxon>
        <taxon>Metazoa</taxon>
        <taxon>Chordata</taxon>
        <taxon>Craniata</taxon>
        <taxon>Vertebrata</taxon>
        <taxon>Euteleostomi</taxon>
        <taxon>Amphibia</taxon>
        <taxon>Batrachia</taxon>
        <taxon>Caudata</taxon>
        <taxon>Cryptobranchoidea</taxon>
        <taxon>Cryptobranchidae</taxon>
        <taxon>Andrias</taxon>
    </lineage>
</organism>
<comment type="function">
    <text evidence="6">Key player in the regulation of energy balance and body weight control. Once released into the circulation, has central and peripheral effects by binding LEPR, found in many tissues, which results in the activation of several major signaling pathways.</text>
</comment>
<evidence type="ECO:0000313" key="9">
    <source>
        <dbReference type="EMBL" id="AOY07959.1"/>
    </source>
</evidence>
<dbReference type="Pfam" id="PF02024">
    <property type="entry name" value="Leptin"/>
    <property type="match status" value="1"/>
</dbReference>